<sequence length="846" mass="94991">MRYKKIQSFILTLLAAAACIWCFSSGTAAAAGTQDEGSDFDIKISCGLDGYSKYNTDIPVRLEITNTGMDFHGQVQIVPYTEESNTQGNAYTKDLSVSASETACVEFFIENLNVSPIFRISFLDEEGTVCFEQSMRTTIRYTDDIFTGILSEDGESLNYLDGMPYYIEYYSGYISTRIFPVTLDELTKENCILDIYDMIVINRFDTSELSEEQNETLKTWVNNGGLLVLGTGRDYEKTLSGFWNQWFSGTAGNVESVSADFSLDGFSLLTRSTPMEYVPESSQVLPDETADEAEEESAVEETTVDMAIGASEDTQETAFISETLDQVDPVTLEAVTLDIDQSSFYQEYLCHTLDMGNGAVFIFTFDLADKTFLDWPYNMAALQNIFSSLTKISEQGSFCVQPINDYYIQDMLSNYIDGKLPQIGVFVFIIVIYIALVSPLTYLLLKKKDKRHWIWGLVPLTAFVFTGIVYLLGSSARQQGPYMNYGTILAIGDDGKTSEKTYFSVTSPQNEPFDFSVANQYTIRPVTTYNYQIFSLTSTDAAEEQSYKMEFVLNPEETLVRVLNTSAFNTMYFQADRSTQSEGDVDINITFSDGYYSGSITNRTGYDLENAFLKLDRTIFPVDSLKNGESCSIDANMAFNVKNYYETPSLISSLDDSPGRRRMLSGYMNGTAQYGAYTVQPDYTFYAFVNGYPVDIAQASGYDVSGNVLLQKKVEINFSKDGIYSVPNILYGCSLLSGELDSLDGYFYSDEISFECYIPSEIQTVLSLELQPQEMEAGEVPQLYYLYNWETGSWDPVFEGDDTRMETDELQSYISGGQLRLMIEKAEKDTYSASVLPVFSMTGREK</sequence>
<keyword evidence="2" id="KW-1133">Transmembrane helix</keyword>
<dbReference type="PROSITE" id="PS51257">
    <property type="entry name" value="PROKAR_LIPOPROTEIN"/>
    <property type="match status" value="1"/>
</dbReference>
<evidence type="ECO:0000256" key="1">
    <source>
        <dbReference type="SAM" id="MobiDB-lite"/>
    </source>
</evidence>
<dbReference type="Proteomes" id="UP000823927">
    <property type="component" value="Unassembled WGS sequence"/>
</dbReference>
<feature type="transmembrane region" description="Helical" evidence="2">
    <location>
        <begin position="423"/>
        <end position="445"/>
    </location>
</feature>
<dbReference type="SUPFAM" id="SSF52317">
    <property type="entry name" value="Class I glutamine amidotransferase-like"/>
    <property type="match status" value="1"/>
</dbReference>
<evidence type="ECO:0000313" key="4">
    <source>
        <dbReference type="EMBL" id="HIS48665.1"/>
    </source>
</evidence>
<feature type="signal peptide" evidence="3">
    <location>
        <begin position="1"/>
        <end position="30"/>
    </location>
</feature>
<keyword evidence="3" id="KW-0732">Signal</keyword>
<feature type="chain" id="PRO_5039374312" evidence="3">
    <location>
        <begin position="31"/>
        <end position="846"/>
    </location>
</feature>
<accession>A0A9D1F720</accession>
<dbReference type="InterPro" id="IPR029062">
    <property type="entry name" value="Class_I_gatase-like"/>
</dbReference>
<proteinExistence type="predicted"/>
<feature type="compositionally biased region" description="Acidic residues" evidence="1">
    <location>
        <begin position="288"/>
        <end position="298"/>
    </location>
</feature>
<keyword evidence="2" id="KW-0812">Transmembrane</keyword>
<evidence type="ECO:0000256" key="3">
    <source>
        <dbReference type="SAM" id="SignalP"/>
    </source>
</evidence>
<dbReference type="AlphaFoldDB" id="A0A9D1F720"/>
<evidence type="ECO:0000256" key="2">
    <source>
        <dbReference type="SAM" id="Phobius"/>
    </source>
</evidence>
<organism evidence="4 5">
    <name type="scientific">Candidatus Scybalocola faecigallinarum</name>
    <dbReference type="NCBI Taxonomy" id="2840941"/>
    <lineage>
        <taxon>Bacteria</taxon>
        <taxon>Bacillati</taxon>
        <taxon>Bacillota</taxon>
        <taxon>Clostridia</taxon>
        <taxon>Lachnospirales</taxon>
        <taxon>Lachnospiraceae</taxon>
        <taxon>Lachnospiraceae incertae sedis</taxon>
        <taxon>Candidatus Scybalocola (ex Gilroy et al. 2021)</taxon>
    </lineage>
</organism>
<name>A0A9D1F720_9FIRM</name>
<protein>
    <submittedName>
        <fullName evidence="4">YrzE family protein</fullName>
    </submittedName>
</protein>
<evidence type="ECO:0000313" key="5">
    <source>
        <dbReference type="Proteomes" id="UP000823927"/>
    </source>
</evidence>
<dbReference type="EMBL" id="DVIT01000060">
    <property type="protein sequence ID" value="HIS48665.1"/>
    <property type="molecule type" value="Genomic_DNA"/>
</dbReference>
<gene>
    <name evidence="4" type="ORF">IAB46_14150</name>
</gene>
<feature type="region of interest" description="Disordered" evidence="1">
    <location>
        <begin position="279"/>
        <end position="298"/>
    </location>
</feature>
<reference evidence="4" key="1">
    <citation type="submission" date="2020-10" db="EMBL/GenBank/DDBJ databases">
        <authorList>
            <person name="Gilroy R."/>
        </authorList>
    </citation>
    <scope>NUCLEOTIDE SEQUENCE</scope>
    <source>
        <strain evidence="4">CHK178-757</strain>
    </source>
</reference>
<keyword evidence="2" id="KW-0472">Membrane</keyword>
<feature type="transmembrane region" description="Helical" evidence="2">
    <location>
        <begin position="452"/>
        <end position="473"/>
    </location>
</feature>
<comment type="caution">
    <text evidence="4">The sequence shown here is derived from an EMBL/GenBank/DDBJ whole genome shotgun (WGS) entry which is preliminary data.</text>
</comment>
<reference evidence="4" key="2">
    <citation type="journal article" date="2021" name="PeerJ">
        <title>Extensive microbial diversity within the chicken gut microbiome revealed by metagenomics and culture.</title>
        <authorList>
            <person name="Gilroy R."/>
            <person name="Ravi A."/>
            <person name="Getino M."/>
            <person name="Pursley I."/>
            <person name="Horton D.L."/>
            <person name="Alikhan N.F."/>
            <person name="Baker D."/>
            <person name="Gharbi K."/>
            <person name="Hall N."/>
            <person name="Watson M."/>
            <person name="Adriaenssens E.M."/>
            <person name="Foster-Nyarko E."/>
            <person name="Jarju S."/>
            <person name="Secka A."/>
            <person name="Antonio M."/>
            <person name="Oren A."/>
            <person name="Chaudhuri R.R."/>
            <person name="La Ragione R."/>
            <person name="Hildebrand F."/>
            <person name="Pallen M.J."/>
        </authorList>
    </citation>
    <scope>NUCLEOTIDE SEQUENCE</scope>
    <source>
        <strain evidence="4">CHK178-757</strain>
    </source>
</reference>